<proteinExistence type="predicted"/>
<dbReference type="EnsemblPlants" id="AET2Gv20780700.1">
    <property type="protein sequence ID" value="AET2Gv20780700.1"/>
    <property type="gene ID" value="AET2Gv20780700"/>
</dbReference>
<dbReference type="AlphaFoldDB" id="A0A453CA43"/>
<reference evidence="2" key="4">
    <citation type="submission" date="2019-03" db="UniProtKB">
        <authorList>
            <consortium name="EnsemblPlants"/>
        </authorList>
    </citation>
    <scope>IDENTIFICATION</scope>
</reference>
<dbReference type="Proteomes" id="UP000015105">
    <property type="component" value="Chromosome 2D"/>
</dbReference>
<dbReference type="Gramene" id="AET2Gv20780700.1">
    <property type="protein sequence ID" value="AET2Gv20780700.1"/>
    <property type="gene ID" value="AET2Gv20780700"/>
</dbReference>
<evidence type="ECO:0000313" key="2">
    <source>
        <dbReference type="EnsemblPlants" id="AET2Gv20780700.1"/>
    </source>
</evidence>
<name>A0A453CA43_AEGTS</name>
<reference evidence="2" key="5">
    <citation type="journal article" date="2021" name="G3 (Bethesda)">
        <title>Aegilops tauschii genome assembly Aet v5.0 features greater sequence contiguity and improved annotation.</title>
        <authorList>
            <person name="Wang L."/>
            <person name="Zhu T."/>
            <person name="Rodriguez J.C."/>
            <person name="Deal K.R."/>
            <person name="Dubcovsky J."/>
            <person name="McGuire P.E."/>
            <person name="Lux T."/>
            <person name="Spannagl M."/>
            <person name="Mayer K.F.X."/>
            <person name="Baldrich P."/>
            <person name="Meyers B.C."/>
            <person name="Huo N."/>
            <person name="Gu Y.Q."/>
            <person name="Zhou H."/>
            <person name="Devos K.M."/>
            <person name="Bennetzen J.L."/>
            <person name="Unver T."/>
            <person name="Budak H."/>
            <person name="Gulick P.J."/>
            <person name="Galiba G."/>
            <person name="Kalapos B."/>
            <person name="Nelson D.R."/>
            <person name="Li P."/>
            <person name="You F.M."/>
            <person name="Luo M.C."/>
            <person name="Dvorak J."/>
        </authorList>
    </citation>
    <scope>NUCLEOTIDE SEQUENCE [LARGE SCALE GENOMIC DNA]</scope>
    <source>
        <strain evidence="2">cv. AL8/78</strain>
    </source>
</reference>
<reference evidence="3" key="2">
    <citation type="journal article" date="2017" name="Nat. Plants">
        <title>The Aegilops tauschii genome reveals multiple impacts of transposons.</title>
        <authorList>
            <person name="Zhao G."/>
            <person name="Zou C."/>
            <person name="Li K."/>
            <person name="Wang K."/>
            <person name="Li T."/>
            <person name="Gao L."/>
            <person name="Zhang X."/>
            <person name="Wang H."/>
            <person name="Yang Z."/>
            <person name="Liu X."/>
            <person name="Jiang W."/>
            <person name="Mao L."/>
            <person name="Kong X."/>
            <person name="Jiao Y."/>
            <person name="Jia J."/>
        </authorList>
    </citation>
    <scope>NUCLEOTIDE SEQUENCE [LARGE SCALE GENOMIC DNA]</scope>
    <source>
        <strain evidence="3">cv. AL8/78</strain>
    </source>
</reference>
<keyword evidence="3" id="KW-1185">Reference proteome</keyword>
<evidence type="ECO:0000313" key="3">
    <source>
        <dbReference type="Proteomes" id="UP000015105"/>
    </source>
</evidence>
<feature type="transmembrane region" description="Helical" evidence="1">
    <location>
        <begin position="21"/>
        <end position="44"/>
    </location>
</feature>
<organism evidence="2 3">
    <name type="scientific">Aegilops tauschii subsp. strangulata</name>
    <name type="common">Goatgrass</name>
    <dbReference type="NCBI Taxonomy" id="200361"/>
    <lineage>
        <taxon>Eukaryota</taxon>
        <taxon>Viridiplantae</taxon>
        <taxon>Streptophyta</taxon>
        <taxon>Embryophyta</taxon>
        <taxon>Tracheophyta</taxon>
        <taxon>Spermatophyta</taxon>
        <taxon>Magnoliopsida</taxon>
        <taxon>Liliopsida</taxon>
        <taxon>Poales</taxon>
        <taxon>Poaceae</taxon>
        <taxon>BOP clade</taxon>
        <taxon>Pooideae</taxon>
        <taxon>Triticodae</taxon>
        <taxon>Triticeae</taxon>
        <taxon>Triticinae</taxon>
        <taxon>Aegilops</taxon>
    </lineage>
</organism>
<keyword evidence="1" id="KW-1133">Transmembrane helix</keyword>
<reference evidence="2" key="3">
    <citation type="journal article" date="2017" name="Nature">
        <title>Genome sequence of the progenitor of the wheat D genome Aegilops tauschii.</title>
        <authorList>
            <person name="Luo M.C."/>
            <person name="Gu Y.Q."/>
            <person name="Puiu D."/>
            <person name="Wang H."/>
            <person name="Twardziok S.O."/>
            <person name="Deal K.R."/>
            <person name="Huo N."/>
            <person name="Zhu T."/>
            <person name="Wang L."/>
            <person name="Wang Y."/>
            <person name="McGuire P.E."/>
            <person name="Liu S."/>
            <person name="Long H."/>
            <person name="Ramasamy R.K."/>
            <person name="Rodriguez J.C."/>
            <person name="Van S.L."/>
            <person name="Yuan L."/>
            <person name="Wang Z."/>
            <person name="Xia Z."/>
            <person name="Xiao L."/>
            <person name="Anderson O.D."/>
            <person name="Ouyang S."/>
            <person name="Liang Y."/>
            <person name="Zimin A.V."/>
            <person name="Pertea G."/>
            <person name="Qi P."/>
            <person name="Bennetzen J.L."/>
            <person name="Dai X."/>
            <person name="Dawson M.W."/>
            <person name="Muller H.G."/>
            <person name="Kugler K."/>
            <person name="Rivarola-Duarte L."/>
            <person name="Spannagl M."/>
            <person name="Mayer K.F.X."/>
            <person name="Lu F.H."/>
            <person name="Bevan M.W."/>
            <person name="Leroy P."/>
            <person name="Li P."/>
            <person name="You F.M."/>
            <person name="Sun Q."/>
            <person name="Liu Z."/>
            <person name="Lyons E."/>
            <person name="Wicker T."/>
            <person name="Salzberg S.L."/>
            <person name="Devos K.M."/>
            <person name="Dvorak J."/>
        </authorList>
    </citation>
    <scope>NUCLEOTIDE SEQUENCE [LARGE SCALE GENOMIC DNA]</scope>
    <source>
        <strain evidence="2">cv. AL8/78</strain>
    </source>
</reference>
<keyword evidence="1" id="KW-0812">Transmembrane</keyword>
<sequence>MLEDYLSNKSSYAASMFFYKLQLFLCIQEICVAMVPLYIVLSLLTLPDCLGMGMHQPVIYYLSERKSDDFILAIQHINQQYPLLIYLPGSFLH</sequence>
<reference evidence="3" key="1">
    <citation type="journal article" date="2014" name="Science">
        <title>Ancient hybridizations among the ancestral genomes of bread wheat.</title>
        <authorList>
            <consortium name="International Wheat Genome Sequencing Consortium,"/>
            <person name="Marcussen T."/>
            <person name="Sandve S.R."/>
            <person name="Heier L."/>
            <person name="Spannagl M."/>
            <person name="Pfeifer M."/>
            <person name="Jakobsen K.S."/>
            <person name="Wulff B.B."/>
            <person name="Steuernagel B."/>
            <person name="Mayer K.F."/>
            <person name="Olsen O.A."/>
        </authorList>
    </citation>
    <scope>NUCLEOTIDE SEQUENCE [LARGE SCALE GENOMIC DNA]</scope>
    <source>
        <strain evidence="3">cv. AL8/78</strain>
    </source>
</reference>
<protein>
    <submittedName>
        <fullName evidence="2">Uncharacterized protein</fullName>
    </submittedName>
</protein>
<accession>A0A453CA43</accession>
<evidence type="ECO:0000256" key="1">
    <source>
        <dbReference type="SAM" id="Phobius"/>
    </source>
</evidence>
<keyword evidence="1" id="KW-0472">Membrane</keyword>